<feature type="region of interest" description="Disordered" evidence="1">
    <location>
        <begin position="588"/>
        <end position="611"/>
    </location>
</feature>
<dbReference type="SUPFAM" id="SSF55486">
    <property type="entry name" value="Metalloproteases ('zincins'), catalytic domain"/>
    <property type="match status" value="1"/>
</dbReference>
<keyword evidence="6" id="KW-1185">Reference proteome</keyword>
<dbReference type="AlphaFoldDB" id="A0A927BGS9"/>
<sequence length="611" mass="68529">MNKLLIALGFSLLATPLLAQSGPGYRVHLDLTQPTNDQVRVVVNTPKVKESQATYVVPAMAPGTYDRQNFGRFVRDFRAFDRKGKPLATRRDGTNLFVIEQAQKLARLEYLVDDTWDVTQDSMFIFQPGGTNFEAGRSFVLNQFGLYGYLEGYKMLRYEVTVDKPTDLHGATALPVRRVSPTQDVFTAPDYVTIADGPVLYSKPDTISYRAGGARIQFAVFSETGKIKARQVAATLRPTADALAGFFGQMPVPRYQFLLYFVAEKSPLVPKDGRFGALEHSYSSLYFLPEADSAVLRNLLLDAAPHEFLHMLAPLNVHSREIGDFDFRDPKMSQHLWFYEGVTEYFSQLIAAQSGQVSPDDFRRKMREKIVGAGRYPAVSFTKMSSEVLDPPYKDMYPNVYEKGALIGLLLDIRIRELSQGRQTLRDVVLKLREKYGPTRSFEDARFIPEIVALTHPDVQQFFDQYVVGSQPLPYAEYFSKIGWRYLAAETEVKRGFGKLGIQYNPEKEQFISMGTKPELNAFGLQSGDAILAVNGTALDLSNARKLLGPLSNAPTGALTLRVQPAGATTPQERKAVPRDFRIESKHVVRPIENPTPAQRSLQDQLLRPQG</sequence>
<feature type="chain" id="PRO_5036781165" description="Peptidase M61" evidence="2">
    <location>
        <begin position="20"/>
        <end position="611"/>
    </location>
</feature>
<feature type="signal peptide" evidence="2">
    <location>
        <begin position="1"/>
        <end position="19"/>
    </location>
</feature>
<dbReference type="InterPro" id="IPR036034">
    <property type="entry name" value="PDZ_sf"/>
</dbReference>
<feature type="domain" description="Peptidase M61 N-terminal" evidence="4">
    <location>
        <begin position="27"/>
        <end position="203"/>
    </location>
</feature>
<dbReference type="InterPro" id="IPR040756">
    <property type="entry name" value="Peptidase_M61_N"/>
</dbReference>
<evidence type="ECO:0008006" key="7">
    <source>
        <dbReference type="Google" id="ProtNLM"/>
    </source>
</evidence>
<dbReference type="Gene3D" id="2.60.40.3650">
    <property type="match status" value="1"/>
</dbReference>
<evidence type="ECO:0000256" key="2">
    <source>
        <dbReference type="SAM" id="SignalP"/>
    </source>
</evidence>
<dbReference type="EMBL" id="JACXAD010000025">
    <property type="protein sequence ID" value="MBD2769894.1"/>
    <property type="molecule type" value="Genomic_DNA"/>
</dbReference>
<dbReference type="InterPro" id="IPR027268">
    <property type="entry name" value="Peptidase_M4/M1_CTD_sf"/>
</dbReference>
<gene>
    <name evidence="5" type="ORF">IC235_18550</name>
</gene>
<dbReference type="RefSeq" id="WP_191006705.1">
    <property type="nucleotide sequence ID" value="NZ_JACXAD010000025.1"/>
</dbReference>
<comment type="caution">
    <text evidence="5">The sequence shown here is derived from an EMBL/GenBank/DDBJ whole genome shotgun (WGS) entry which is preliminary data.</text>
</comment>
<proteinExistence type="predicted"/>
<name>A0A927BGS9_9BACT</name>
<dbReference type="SUPFAM" id="SSF50156">
    <property type="entry name" value="PDZ domain-like"/>
    <property type="match status" value="1"/>
</dbReference>
<evidence type="ECO:0000259" key="3">
    <source>
        <dbReference type="Pfam" id="PF05299"/>
    </source>
</evidence>
<evidence type="ECO:0000256" key="1">
    <source>
        <dbReference type="SAM" id="MobiDB-lite"/>
    </source>
</evidence>
<evidence type="ECO:0000313" key="5">
    <source>
        <dbReference type="EMBL" id="MBD2769894.1"/>
    </source>
</evidence>
<dbReference type="Pfam" id="PF05299">
    <property type="entry name" value="Peptidase_M61"/>
    <property type="match status" value="1"/>
</dbReference>
<reference evidence="5" key="1">
    <citation type="submission" date="2020-09" db="EMBL/GenBank/DDBJ databases">
        <authorList>
            <person name="Kim M.K."/>
        </authorList>
    </citation>
    <scope>NUCLEOTIDE SEQUENCE</scope>
    <source>
        <strain evidence="5">BT664</strain>
    </source>
</reference>
<evidence type="ECO:0000259" key="4">
    <source>
        <dbReference type="Pfam" id="PF17899"/>
    </source>
</evidence>
<evidence type="ECO:0000313" key="6">
    <source>
        <dbReference type="Proteomes" id="UP000612233"/>
    </source>
</evidence>
<accession>A0A927BGS9</accession>
<keyword evidence="2" id="KW-0732">Signal</keyword>
<organism evidence="5 6">
    <name type="scientific">Hymenobacter montanus</name>
    <dbReference type="NCBI Taxonomy" id="2771359"/>
    <lineage>
        <taxon>Bacteria</taxon>
        <taxon>Pseudomonadati</taxon>
        <taxon>Bacteroidota</taxon>
        <taxon>Cytophagia</taxon>
        <taxon>Cytophagales</taxon>
        <taxon>Hymenobacteraceae</taxon>
        <taxon>Hymenobacter</taxon>
    </lineage>
</organism>
<dbReference type="Pfam" id="PF17899">
    <property type="entry name" value="Peptidase_M61_N"/>
    <property type="match status" value="1"/>
</dbReference>
<dbReference type="Proteomes" id="UP000612233">
    <property type="component" value="Unassembled WGS sequence"/>
</dbReference>
<feature type="domain" description="Peptidase M61 catalytic" evidence="3">
    <location>
        <begin position="301"/>
        <end position="390"/>
    </location>
</feature>
<protein>
    <recommendedName>
        <fullName evidence="7">Peptidase M61</fullName>
    </recommendedName>
</protein>
<dbReference type="InterPro" id="IPR007963">
    <property type="entry name" value="Peptidase_M61_catalytic"/>
</dbReference>
<dbReference type="Gene3D" id="1.10.390.10">
    <property type="entry name" value="Neutral Protease Domain 2"/>
    <property type="match status" value="1"/>
</dbReference>